<keyword evidence="3 5" id="KW-0143">Chaperone</keyword>
<accession>A0A4Y7NKN7</accession>
<evidence type="ECO:0000256" key="1">
    <source>
        <dbReference type="ARBA" id="ARBA00008045"/>
    </source>
</evidence>
<dbReference type="SUPFAM" id="SSF46579">
    <property type="entry name" value="Prefoldin"/>
    <property type="match status" value="1"/>
</dbReference>
<dbReference type="PIRSF" id="PIRSF016477">
    <property type="entry name" value="Prefoldin_subunit_4"/>
    <property type="match status" value="1"/>
</dbReference>
<dbReference type="GO" id="GO:0051082">
    <property type="term" value="F:unfolded protein binding"/>
    <property type="evidence" value="ECO:0007669"/>
    <property type="project" value="InterPro"/>
</dbReference>
<organism evidence="7">
    <name type="scientific">Moina brachiata</name>
    <dbReference type="NCBI Taxonomy" id="675436"/>
    <lineage>
        <taxon>Eukaryota</taxon>
        <taxon>Metazoa</taxon>
        <taxon>Ecdysozoa</taxon>
        <taxon>Arthropoda</taxon>
        <taxon>Crustacea</taxon>
        <taxon>Branchiopoda</taxon>
        <taxon>Diplostraca</taxon>
        <taxon>Cladocera</taxon>
        <taxon>Anomopoda</taxon>
        <taxon>Moinidae</taxon>
        <taxon>Moina</taxon>
    </lineage>
</organism>
<evidence type="ECO:0000256" key="4">
    <source>
        <dbReference type="ARBA" id="ARBA00024667"/>
    </source>
</evidence>
<dbReference type="InterPro" id="IPR009053">
    <property type="entry name" value="Prefoldin"/>
</dbReference>
<dbReference type="AlphaFoldDB" id="A0A4Y7NKN7"/>
<feature type="region of interest" description="Disordered" evidence="6">
    <location>
        <begin position="55"/>
        <end position="74"/>
    </location>
</feature>
<dbReference type="GO" id="GO:0016272">
    <property type="term" value="C:prefoldin complex"/>
    <property type="evidence" value="ECO:0007669"/>
    <property type="project" value="UniProtKB-UniRule"/>
</dbReference>
<evidence type="ECO:0000256" key="6">
    <source>
        <dbReference type="SAM" id="MobiDB-lite"/>
    </source>
</evidence>
<dbReference type="EMBL" id="LR023764">
    <property type="protein sequence ID" value="SVE93383.1"/>
    <property type="molecule type" value="mRNA"/>
</dbReference>
<dbReference type="InterPro" id="IPR016661">
    <property type="entry name" value="PFDN4"/>
</dbReference>
<dbReference type="PANTHER" id="PTHR21100:SF9">
    <property type="entry name" value="PREFOLDIN SUBUNIT 4"/>
    <property type="match status" value="1"/>
</dbReference>
<name>A0A4Y7NKN7_9CRUS</name>
<comment type="similarity">
    <text evidence="1 5">Belongs to the prefoldin subunit beta family.</text>
</comment>
<dbReference type="FunFam" id="1.10.287.370:FF:000005">
    <property type="entry name" value="Prefoldin subunit 4"/>
    <property type="match status" value="1"/>
</dbReference>
<gene>
    <name evidence="7" type="primary">EOG090X0JBP</name>
</gene>
<dbReference type="CDD" id="cd23165">
    <property type="entry name" value="Prefoldin_4"/>
    <property type="match status" value="1"/>
</dbReference>
<comment type="subunit">
    <text evidence="2 5">Heterohexamer of two PFD-alpha type and four PFD-beta type subunits.</text>
</comment>
<comment type="function">
    <text evidence="4 5">Binds specifically to cytosolic chaperonin (c-CPN) and transfers target proteins to it. Binds to nascent polypeptide chain and promotes folding in an environment in which there are many competing pathways for nonnative proteins.</text>
</comment>
<dbReference type="Pfam" id="PF01920">
    <property type="entry name" value="Prefoldin_2"/>
    <property type="match status" value="1"/>
</dbReference>
<protein>
    <recommendedName>
        <fullName evidence="5">Prefoldin subunit 4</fullName>
    </recommendedName>
</protein>
<evidence type="ECO:0000256" key="2">
    <source>
        <dbReference type="ARBA" id="ARBA00011695"/>
    </source>
</evidence>
<dbReference type="PANTHER" id="PTHR21100">
    <property type="entry name" value="PREFOLDIN SUBUNIT 4"/>
    <property type="match status" value="1"/>
</dbReference>
<evidence type="ECO:0000256" key="3">
    <source>
        <dbReference type="ARBA" id="ARBA00023186"/>
    </source>
</evidence>
<proteinExistence type="evidence at transcript level"/>
<sequence>MSSSFFYGFVERKKFHADSDIHITLEDQQKINRFARHNAKWEELREDLKSKKADLQNLEDATNDVDEAELSDEPGPIPFVVGEVFVHLSIDEAREKLEEAKQKAKKDIESLEAEITGVKAAMSDLKTQLYAKFGSSINLEAEEE</sequence>
<dbReference type="Gene3D" id="1.10.287.370">
    <property type="match status" value="1"/>
</dbReference>
<dbReference type="GO" id="GO:0005737">
    <property type="term" value="C:cytoplasm"/>
    <property type="evidence" value="ECO:0007669"/>
    <property type="project" value="TreeGrafter"/>
</dbReference>
<dbReference type="InterPro" id="IPR002777">
    <property type="entry name" value="PFD_beta-like"/>
</dbReference>
<reference evidence="7" key="1">
    <citation type="submission" date="2018-08" db="EMBL/GenBank/DDBJ databases">
        <authorList>
            <person name="Cornetti L."/>
        </authorList>
    </citation>
    <scope>NUCLEOTIDE SEQUENCE</scope>
    <source>
        <strain evidence="7">DE-FRO-2-1</strain>
    </source>
</reference>
<feature type="compositionally biased region" description="Acidic residues" evidence="6">
    <location>
        <begin position="61"/>
        <end position="72"/>
    </location>
</feature>
<evidence type="ECO:0000256" key="5">
    <source>
        <dbReference type="PIRNR" id="PIRNR016477"/>
    </source>
</evidence>
<evidence type="ECO:0000313" key="7">
    <source>
        <dbReference type="EMBL" id="SVE93383.1"/>
    </source>
</evidence>
<dbReference type="GO" id="GO:0006457">
    <property type="term" value="P:protein folding"/>
    <property type="evidence" value="ECO:0007669"/>
    <property type="project" value="UniProtKB-UniRule"/>
</dbReference>